<dbReference type="RefSeq" id="WP_231954550.1">
    <property type="nucleotide sequence ID" value="NZ_BOMJ01000001.1"/>
</dbReference>
<feature type="transmembrane region" description="Helical" evidence="1">
    <location>
        <begin position="126"/>
        <end position="156"/>
    </location>
</feature>
<accession>A0A1H1YYL2</accession>
<dbReference type="Proteomes" id="UP000198688">
    <property type="component" value="Chromosome I"/>
</dbReference>
<dbReference type="EMBL" id="LT629758">
    <property type="protein sequence ID" value="SDT26427.1"/>
    <property type="molecule type" value="Genomic_DNA"/>
</dbReference>
<gene>
    <name evidence="2" type="ORF">SAMN04489716_3052</name>
</gene>
<feature type="transmembrane region" description="Helical" evidence="1">
    <location>
        <begin position="197"/>
        <end position="217"/>
    </location>
</feature>
<keyword evidence="1" id="KW-0472">Membrane</keyword>
<dbReference type="AlphaFoldDB" id="A0A1H1YYL2"/>
<keyword evidence="1" id="KW-0812">Transmembrane</keyword>
<feature type="transmembrane region" description="Helical" evidence="1">
    <location>
        <begin position="63"/>
        <end position="84"/>
    </location>
</feature>
<organism evidence="2 3">
    <name type="scientific">Actinoplanes derwentensis</name>
    <dbReference type="NCBI Taxonomy" id="113562"/>
    <lineage>
        <taxon>Bacteria</taxon>
        <taxon>Bacillati</taxon>
        <taxon>Actinomycetota</taxon>
        <taxon>Actinomycetes</taxon>
        <taxon>Micromonosporales</taxon>
        <taxon>Micromonosporaceae</taxon>
        <taxon>Actinoplanes</taxon>
    </lineage>
</organism>
<evidence type="ECO:0000313" key="2">
    <source>
        <dbReference type="EMBL" id="SDT26427.1"/>
    </source>
</evidence>
<sequence>MVGRVASARGHVVNSPAAAFGTGLLSQVTALVYHLLVVELLLLVTAGPGLAVTWLLDRDVSNLPLAVLCLLPVGPALSAALYTLHHRQLDLTELRLAVAFWRGYRLNVGQNLQIWGLWLTVAAFNLISLSVIGAVVLLGVTLWMLNALVITALFAFRTRDVLRLSSYLLIRAPSVTIANLCLLVVGLGVVWAFSEVVLVLFGSVLVLALLGNTRRLVALVRTEFTR</sequence>
<reference evidence="2 3" key="1">
    <citation type="submission" date="2016-10" db="EMBL/GenBank/DDBJ databases">
        <authorList>
            <person name="de Groot N.N."/>
        </authorList>
    </citation>
    <scope>NUCLEOTIDE SEQUENCE [LARGE SCALE GENOMIC DNA]</scope>
    <source>
        <strain evidence="2 3">DSM 43941</strain>
    </source>
</reference>
<protein>
    <recommendedName>
        <fullName evidence="4">DUF624 domain-containing protein</fullName>
    </recommendedName>
</protein>
<evidence type="ECO:0000256" key="1">
    <source>
        <dbReference type="SAM" id="Phobius"/>
    </source>
</evidence>
<feature type="transmembrane region" description="Helical" evidence="1">
    <location>
        <begin position="31"/>
        <end position="56"/>
    </location>
</feature>
<dbReference type="STRING" id="113562.SAMN04489716_3052"/>
<feature type="transmembrane region" description="Helical" evidence="1">
    <location>
        <begin position="168"/>
        <end position="191"/>
    </location>
</feature>
<name>A0A1H1YYL2_9ACTN</name>
<keyword evidence="1" id="KW-1133">Transmembrane helix</keyword>
<proteinExistence type="predicted"/>
<keyword evidence="3" id="KW-1185">Reference proteome</keyword>
<evidence type="ECO:0000313" key="3">
    <source>
        <dbReference type="Proteomes" id="UP000198688"/>
    </source>
</evidence>
<evidence type="ECO:0008006" key="4">
    <source>
        <dbReference type="Google" id="ProtNLM"/>
    </source>
</evidence>